<proteinExistence type="predicted"/>
<feature type="region of interest" description="Disordered" evidence="1">
    <location>
        <begin position="79"/>
        <end position="110"/>
    </location>
</feature>
<name>A0A8X6QAB2_NEPPI</name>
<evidence type="ECO:0000313" key="2">
    <source>
        <dbReference type="EMBL" id="GFU08259.1"/>
    </source>
</evidence>
<protein>
    <submittedName>
        <fullName evidence="2">Uncharacterized protein</fullName>
    </submittedName>
</protein>
<evidence type="ECO:0000313" key="3">
    <source>
        <dbReference type="Proteomes" id="UP000887013"/>
    </source>
</evidence>
<feature type="compositionally biased region" description="Basic and acidic residues" evidence="1">
    <location>
        <begin position="99"/>
        <end position="110"/>
    </location>
</feature>
<organism evidence="2 3">
    <name type="scientific">Nephila pilipes</name>
    <name type="common">Giant wood spider</name>
    <name type="synonym">Nephila maculata</name>
    <dbReference type="NCBI Taxonomy" id="299642"/>
    <lineage>
        <taxon>Eukaryota</taxon>
        <taxon>Metazoa</taxon>
        <taxon>Ecdysozoa</taxon>
        <taxon>Arthropoda</taxon>
        <taxon>Chelicerata</taxon>
        <taxon>Arachnida</taxon>
        <taxon>Araneae</taxon>
        <taxon>Araneomorphae</taxon>
        <taxon>Entelegynae</taxon>
        <taxon>Araneoidea</taxon>
        <taxon>Nephilidae</taxon>
        <taxon>Nephila</taxon>
    </lineage>
</organism>
<comment type="caution">
    <text evidence="2">The sequence shown here is derived from an EMBL/GenBank/DDBJ whole genome shotgun (WGS) entry which is preliminary data.</text>
</comment>
<accession>A0A8X6QAB2</accession>
<gene>
    <name evidence="2" type="ORF">NPIL_429201</name>
</gene>
<reference evidence="2" key="1">
    <citation type="submission" date="2020-08" db="EMBL/GenBank/DDBJ databases">
        <title>Multicomponent nature underlies the extraordinary mechanical properties of spider dragline silk.</title>
        <authorList>
            <person name="Kono N."/>
            <person name="Nakamura H."/>
            <person name="Mori M."/>
            <person name="Yoshida Y."/>
            <person name="Ohtoshi R."/>
            <person name="Malay A.D."/>
            <person name="Moran D.A.P."/>
            <person name="Tomita M."/>
            <person name="Numata K."/>
            <person name="Arakawa K."/>
        </authorList>
    </citation>
    <scope>NUCLEOTIDE SEQUENCE</scope>
</reference>
<dbReference type="Proteomes" id="UP000887013">
    <property type="component" value="Unassembled WGS sequence"/>
</dbReference>
<keyword evidence="3" id="KW-1185">Reference proteome</keyword>
<dbReference type="AlphaFoldDB" id="A0A8X6QAB2"/>
<sequence>MGGRGRGSLSLTRQYRTLLWEMDHTGGDQRVSPFPPHSRHDSWTRINYEASRRKEASVRKRIAEPAQNECWKFLTSSRSWTSTRQSDEAHAKLKTPPSLERRTMSKTIID</sequence>
<dbReference type="EMBL" id="BMAW01077818">
    <property type="protein sequence ID" value="GFU08259.1"/>
    <property type="molecule type" value="Genomic_DNA"/>
</dbReference>
<evidence type="ECO:0000256" key="1">
    <source>
        <dbReference type="SAM" id="MobiDB-lite"/>
    </source>
</evidence>